<evidence type="ECO:0000313" key="1">
    <source>
        <dbReference type="EMBL" id="KAF7937393.1"/>
    </source>
</evidence>
<proteinExistence type="predicted"/>
<dbReference type="GeneID" id="62228481"/>
<accession>A0ABQ7IYT3</accession>
<sequence>MCGCIASHRIAITSAPPKDYINDEHSQTQYDLILRLHLTIAIAITVDSRPHSRMMQKNPPLKKSPKQYILKNACTQPPVPTIVHAKRKDKKTGHIAPLLSLHFIRVSNTPQSVERDDWVRPRRLGEEPN</sequence>
<reference evidence="1 2" key="1">
    <citation type="journal article" date="2020" name="Genome Biol. Evol.">
        <title>Comparative genomics of Sclerotiniaceae.</title>
        <authorList>
            <person name="Valero Jimenez C.A."/>
            <person name="Steentjes M."/>
            <person name="Scholten O.E."/>
            <person name="Van Kan J.A.L."/>
        </authorList>
    </citation>
    <scope>NUCLEOTIDE SEQUENCE [LARGE SCALE GENOMIC DNA]</scope>
    <source>
        <strain evidence="1 2">B1</strain>
    </source>
</reference>
<comment type="caution">
    <text evidence="1">The sequence shown here is derived from an EMBL/GenBank/DDBJ whole genome shotgun (WGS) entry which is preliminary data.</text>
</comment>
<organism evidence="1 2">
    <name type="scientific">Botrytis deweyae</name>
    <dbReference type="NCBI Taxonomy" id="2478750"/>
    <lineage>
        <taxon>Eukaryota</taxon>
        <taxon>Fungi</taxon>
        <taxon>Dikarya</taxon>
        <taxon>Ascomycota</taxon>
        <taxon>Pezizomycotina</taxon>
        <taxon>Leotiomycetes</taxon>
        <taxon>Helotiales</taxon>
        <taxon>Sclerotiniaceae</taxon>
        <taxon>Botrytis</taxon>
    </lineage>
</organism>
<evidence type="ECO:0000313" key="2">
    <source>
        <dbReference type="Proteomes" id="UP000783213"/>
    </source>
</evidence>
<name>A0ABQ7IYT3_9HELO</name>
<dbReference type="RefSeq" id="XP_038814311.1">
    <property type="nucleotide sequence ID" value="XM_038949326.1"/>
</dbReference>
<keyword evidence="2" id="KW-1185">Reference proteome</keyword>
<dbReference type="Proteomes" id="UP000783213">
    <property type="component" value="Unassembled WGS sequence"/>
</dbReference>
<dbReference type="EMBL" id="RCSX01000003">
    <property type="protein sequence ID" value="KAF7937393.1"/>
    <property type="molecule type" value="Genomic_DNA"/>
</dbReference>
<protein>
    <submittedName>
        <fullName evidence="1">Uncharacterized protein</fullName>
    </submittedName>
</protein>
<gene>
    <name evidence="1" type="ORF">EAE98_001707</name>
</gene>